<reference evidence="13 15" key="2">
    <citation type="submission" date="2019-04" db="EMBL/GenBank/DDBJ databases">
        <title>Genome Announcement to Ensure Probiotic Safety of Lactobacillus rhamnosus UBLR-58.</title>
        <authorList>
            <person name="Sulthana A."/>
            <person name="Lakshmi S.G."/>
            <person name="Madempudi R.S."/>
        </authorList>
    </citation>
    <scope>NUCLEOTIDE SEQUENCE [LARGE SCALE GENOMIC DNA]</scope>
    <source>
        <strain evidence="13 15">UBLR-58</strain>
    </source>
</reference>
<dbReference type="Proteomes" id="UP000189067">
    <property type="component" value="Unassembled WGS sequence"/>
</dbReference>
<dbReference type="InterPro" id="IPR002052">
    <property type="entry name" value="DNA_methylase_N6_adenine_CS"/>
</dbReference>
<evidence type="ECO:0000256" key="3">
    <source>
        <dbReference type="ARBA" id="ARBA00022603"/>
    </source>
</evidence>
<dbReference type="PANTHER" id="PTHR42933:SF1">
    <property type="entry name" value="SITE-SPECIFIC DNA-METHYLTRANSFERASE (ADENINE-SPECIFIC)"/>
    <property type="match status" value="1"/>
</dbReference>
<keyword evidence="9" id="KW-1133">Transmembrane helix</keyword>
<dbReference type="InterPro" id="IPR022749">
    <property type="entry name" value="D12N6_MeTrfase_N"/>
</dbReference>
<dbReference type="InterPro" id="IPR038333">
    <property type="entry name" value="T1MK-like_N_sf"/>
</dbReference>
<dbReference type="GO" id="GO:0008170">
    <property type="term" value="F:N-methyltransferase activity"/>
    <property type="evidence" value="ECO:0007669"/>
    <property type="project" value="InterPro"/>
</dbReference>
<dbReference type="InterPro" id="IPR004546">
    <property type="entry name" value="Restrct_endonuc_T1M"/>
</dbReference>
<evidence type="ECO:0000256" key="1">
    <source>
        <dbReference type="ARBA" id="ARBA00006594"/>
    </source>
</evidence>
<dbReference type="InterPro" id="IPR051537">
    <property type="entry name" value="DNA_Adenine_Mtase"/>
</dbReference>
<evidence type="ECO:0000256" key="6">
    <source>
        <dbReference type="ARBA" id="ARBA00022747"/>
    </source>
</evidence>
<dbReference type="Proteomes" id="UP000307517">
    <property type="component" value="Unassembled WGS sequence"/>
</dbReference>
<keyword evidence="6" id="KW-0680">Restriction system</keyword>
<dbReference type="PRINTS" id="PR00507">
    <property type="entry name" value="N12N6MTFRASE"/>
</dbReference>
<dbReference type="Pfam" id="PF02384">
    <property type="entry name" value="N6_Mtase"/>
    <property type="match status" value="1"/>
</dbReference>
<comment type="similarity">
    <text evidence="1">Belongs to the N(4)/N(6)-methyltransferase family.</text>
</comment>
<dbReference type="PANTHER" id="PTHR42933">
    <property type="entry name" value="SLR6095 PROTEIN"/>
    <property type="match status" value="1"/>
</dbReference>
<gene>
    <name evidence="12" type="ORF">BWR10_10020</name>
    <name evidence="13" type="ORF">E6L36_04275</name>
</gene>
<keyword evidence="3 13" id="KW-0489">Methyltransferase</keyword>
<dbReference type="GO" id="GO:0009007">
    <property type="term" value="F:site-specific DNA-methyltransferase (adenine-specific) activity"/>
    <property type="evidence" value="ECO:0007669"/>
    <property type="project" value="UniProtKB-EC"/>
</dbReference>
<reference evidence="12 14" key="1">
    <citation type="submission" date="2017-01" db="EMBL/GenBank/DDBJ databases">
        <title>In silico prediction, in vitro antibacterial spectrum and physicochemical properties of a putative bacteriocin produced by Lactobacillus rhamnosus strain L156.4.</title>
        <authorList>
            <person name="Silveira A.M."/>
            <person name="Monteiro A.S."/>
            <person name="Santos V.L."/>
            <person name="Nicoli J.R."/>
            <person name="Azevedo V."/>
            <person name="Soares S.C."/>
            <person name="Castro-Oliveira L."/>
            <person name="Dias-Souza M.V."/>
            <person name="Nardi R.M."/>
        </authorList>
    </citation>
    <scope>NUCLEOTIDE SEQUENCE [LARGE SCALE GENOMIC DNA]</scope>
    <source>
        <strain evidence="12 14">L156.4</strain>
    </source>
</reference>
<evidence type="ECO:0000313" key="12">
    <source>
        <dbReference type="EMBL" id="ONN74013.1"/>
    </source>
</evidence>
<evidence type="ECO:0000256" key="2">
    <source>
        <dbReference type="ARBA" id="ARBA00011900"/>
    </source>
</evidence>
<evidence type="ECO:0000259" key="10">
    <source>
        <dbReference type="Pfam" id="PF02384"/>
    </source>
</evidence>
<evidence type="ECO:0000313" key="13">
    <source>
        <dbReference type="EMBL" id="THC79686.1"/>
    </source>
</evidence>
<organism evidence="12 14">
    <name type="scientific">Lacticaseibacillus rhamnosus</name>
    <name type="common">Lactobacillus rhamnosus</name>
    <dbReference type="NCBI Taxonomy" id="47715"/>
    <lineage>
        <taxon>Bacteria</taxon>
        <taxon>Bacillati</taxon>
        <taxon>Bacillota</taxon>
        <taxon>Bacilli</taxon>
        <taxon>Lactobacillales</taxon>
        <taxon>Lactobacillaceae</taxon>
        <taxon>Lacticaseibacillus</taxon>
    </lineage>
</organism>
<dbReference type="PROSITE" id="PS00092">
    <property type="entry name" value="N6_MTASE"/>
    <property type="match status" value="1"/>
</dbReference>
<dbReference type="Pfam" id="PF12161">
    <property type="entry name" value="HsdM_N"/>
    <property type="match status" value="1"/>
</dbReference>
<dbReference type="EMBL" id="MTJY01000045">
    <property type="protein sequence ID" value="ONN74013.1"/>
    <property type="molecule type" value="Genomic_DNA"/>
</dbReference>
<comment type="caution">
    <text evidence="12">The sequence shown here is derived from an EMBL/GenBank/DDBJ whole genome shotgun (WGS) entry which is preliminary data.</text>
</comment>
<keyword evidence="5" id="KW-0949">S-adenosyl-L-methionine</keyword>
<dbReference type="InterPro" id="IPR003356">
    <property type="entry name" value="DNA_methylase_A-5"/>
</dbReference>
<feature type="domain" description="N6 adenine-specific DNA methyltransferase N-terminal" evidence="11">
    <location>
        <begin position="10"/>
        <end position="169"/>
    </location>
</feature>
<dbReference type="NCBIfam" id="TIGR00497">
    <property type="entry name" value="hsdM"/>
    <property type="match status" value="1"/>
</dbReference>
<feature type="transmembrane region" description="Helical" evidence="9">
    <location>
        <begin position="395"/>
        <end position="419"/>
    </location>
</feature>
<evidence type="ECO:0000256" key="4">
    <source>
        <dbReference type="ARBA" id="ARBA00022679"/>
    </source>
</evidence>
<dbReference type="RefSeq" id="WP_005692718.1">
    <property type="nucleotide sequence ID" value="NZ_CABHIZ010000001.1"/>
</dbReference>
<keyword evidence="9" id="KW-0812">Transmembrane</keyword>
<keyword evidence="9" id="KW-0472">Membrane</keyword>
<keyword evidence="4 13" id="KW-0808">Transferase</keyword>
<protein>
    <recommendedName>
        <fullName evidence="2">site-specific DNA-methyltransferase (adenine-specific)</fullName>
        <ecNumber evidence="2">2.1.1.72</ecNumber>
    </recommendedName>
</protein>
<feature type="coiled-coil region" evidence="8">
    <location>
        <begin position="518"/>
        <end position="545"/>
    </location>
</feature>
<dbReference type="Gene3D" id="3.40.50.150">
    <property type="entry name" value="Vaccinia Virus protein VP39"/>
    <property type="match status" value="1"/>
</dbReference>
<keyword evidence="8" id="KW-0175">Coiled coil</keyword>
<evidence type="ECO:0000256" key="5">
    <source>
        <dbReference type="ARBA" id="ARBA00022691"/>
    </source>
</evidence>
<evidence type="ECO:0000256" key="9">
    <source>
        <dbReference type="SAM" id="Phobius"/>
    </source>
</evidence>
<accession>A0AAX0JZ31</accession>
<feature type="domain" description="DNA methylase adenine-specific" evidence="10">
    <location>
        <begin position="181"/>
        <end position="495"/>
    </location>
</feature>
<dbReference type="Gene3D" id="1.20.1260.30">
    <property type="match status" value="1"/>
</dbReference>
<dbReference type="GO" id="GO:0003677">
    <property type="term" value="F:DNA binding"/>
    <property type="evidence" value="ECO:0007669"/>
    <property type="project" value="InterPro"/>
</dbReference>
<evidence type="ECO:0000256" key="8">
    <source>
        <dbReference type="SAM" id="Coils"/>
    </source>
</evidence>
<name>A0AAX0JZ31_LACRH</name>
<dbReference type="EMBL" id="SSHM01000001">
    <property type="protein sequence ID" value="THC79686.1"/>
    <property type="molecule type" value="Genomic_DNA"/>
</dbReference>
<sequence>MAEKNIAQEITSQLWAMANELRGNMDASEFRNYILGFMFYRYLSEHQERYLQETNLFEPEAGQTWNDAFREVASDPESRKEYLEDISSELGYAIAPEQTWASLVQKVNDDKIVPSDYQDLFDDFNKNAALNPNSEADFRGIFADINLGDSRLGSSTTARAKALNGVVRLVDQFEYNDKQGRDILGDVYEYLIAQFAGNSGKKAGEFYTPHQVSKVLAKLVALGVQKDQEIFTVYDPTMGSGSLLLTVRDELPATVKAVMFHGQELNTTTFNLARMNLMMHNVPYTNMSLRNADTLEDDWPDGVVGGVDSPRSFDAVVANPPYSIHWDNSENKLKDPRFKPFGALAPKSKADFAFVEHGLYHLNDTGTMAIVLPHGVLFRGAAEGKIRKAIIEKNYLDAVIGMPAGLFFSTGIPTVVLVFKKNRTNRDIFFIDASNNFEKGKNQNILRDSDIDKIIEAYSKREDVDKYAHKAELDEIVENEYNLNIPRYVDTTEPEKPIDVVQVVADIKETDKKIAKLSSELAKDIDDLVANNDEAAKQLAALKELFKNE</sequence>
<evidence type="ECO:0000256" key="7">
    <source>
        <dbReference type="ARBA" id="ARBA00047942"/>
    </source>
</evidence>
<dbReference type="InterPro" id="IPR029063">
    <property type="entry name" value="SAM-dependent_MTases_sf"/>
</dbReference>
<dbReference type="GO" id="GO:0009307">
    <property type="term" value="P:DNA restriction-modification system"/>
    <property type="evidence" value="ECO:0007669"/>
    <property type="project" value="UniProtKB-KW"/>
</dbReference>
<proteinExistence type="inferred from homology"/>
<evidence type="ECO:0000259" key="11">
    <source>
        <dbReference type="Pfam" id="PF12161"/>
    </source>
</evidence>
<dbReference type="EC" id="2.1.1.72" evidence="2"/>
<comment type="catalytic activity">
    <reaction evidence="7">
        <text>a 2'-deoxyadenosine in DNA + S-adenosyl-L-methionine = an N(6)-methyl-2'-deoxyadenosine in DNA + S-adenosyl-L-homocysteine + H(+)</text>
        <dbReference type="Rhea" id="RHEA:15197"/>
        <dbReference type="Rhea" id="RHEA-COMP:12418"/>
        <dbReference type="Rhea" id="RHEA-COMP:12419"/>
        <dbReference type="ChEBI" id="CHEBI:15378"/>
        <dbReference type="ChEBI" id="CHEBI:57856"/>
        <dbReference type="ChEBI" id="CHEBI:59789"/>
        <dbReference type="ChEBI" id="CHEBI:90615"/>
        <dbReference type="ChEBI" id="CHEBI:90616"/>
        <dbReference type="EC" id="2.1.1.72"/>
    </reaction>
</comment>
<evidence type="ECO:0000313" key="14">
    <source>
        <dbReference type="Proteomes" id="UP000189067"/>
    </source>
</evidence>
<dbReference type="GO" id="GO:0032259">
    <property type="term" value="P:methylation"/>
    <property type="evidence" value="ECO:0007669"/>
    <property type="project" value="UniProtKB-KW"/>
</dbReference>
<dbReference type="SUPFAM" id="SSF53335">
    <property type="entry name" value="S-adenosyl-L-methionine-dependent methyltransferases"/>
    <property type="match status" value="1"/>
</dbReference>
<evidence type="ECO:0000313" key="15">
    <source>
        <dbReference type="Proteomes" id="UP000307517"/>
    </source>
</evidence>
<dbReference type="AlphaFoldDB" id="A0AAX0JZ31"/>